<gene>
    <name evidence="8" type="ORF">CALVIDRAFT_490407</name>
</gene>
<dbReference type="Gene3D" id="3.20.20.80">
    <property type="entry name" value="Glycosidases"/>
    <property type="match status" value="1"/>
</dbReference>
<keyword evidence="3 4" id="KW-0326">Glycosidase</keyword>
<evidence type="ECO:0000259" key="7">
    <source>
        <dbReference type="PROSITE" id="PS51764"/>
    </source>
</evidence>
<keyword evidence="9" id="KW-1185">Reference proteome</keyword>
<dbReference type="SUPFAM" id="SSF51445">
    <property type="entry name" value="(Trans)glycosidases"/>
    <property type="match status" value="1"/>
</dbReference>
<organism evidence="8 9">
    <name type="scientific">Calocera viscosa (strain TUFC12733)</name>
    <dbReference type="NCBI Taxonomy" id="1330018"/>
    <lineage>
        <taxon>Eukaryota</taxon>
        <taxon>Fungi</taxon>
        <taxon>Dikarya</taxon>
        <taxon>Basidiomycota</taxon>
        <taxon>Agaricomycotina</taxon>
        <taxon>Dacrymycetes</taxon>
        <taxon>Dacrymycetales</taxon>
        <taxon>Dacrymycetaceae</taxon>
        <taxon>Calocera</taxon>
    </lineage>
</organism>
<dbReference type="PANTHER" id="PTHR40079">
    <property type="entry name" value="MANNAN ENDO-1,4-BETA-MANNOSIDASE E-RELATED"/>
    <property type="match status" value="1"/>
</dbReference>
<dbReference type="PROSITE" id="PS51764">
    <property type="entry name" value="GH26"/>
    <property type="match status" value="1"/>
</dbReference>
<dbReference type="AlphaFoldDB" id="A0A167GFJ9"/>
<dbReference type="EMBL" id="KV417340">
    <property type="protein sequence ID" value="KZO90503.1"/>
    <property type="molecule type" value="Genomic_DNA"/>
</dbReference>
<evidence type="ECO:0000256" key="4">
    <source>
        <dbReference type="PROSITE-ProRule" id="PRU01100"/>
    </source>
</evidence>
<comment type="similarity">
    <text evidence="1 4">Belongs to the glycosyl hydrolase 26 family.</text>
</comment>
<evidence type="ECO:0000256" key="3">
    <source>
        <dbReference type="ARBA" id="ARBA00023295"/>
    </source>
</evidence>
<name>A0A167GFJ9_CALVF</name>
<accession>A0A167GFJ9</accession>
<evidence type="ECO:0000256" key="1">
    <source>
        <dbReference type="ARBA" id="ARBA00007754"/>
    </source>
</evidence>
<evidence type="ECO:0000313" key="9">
    <source>
        <dbReference type="Proteomes" id="UP000076738"/>
    </source>
</evidence>
<feature type="active site" description="Proton donor" evidence="4">
    <location>
        <position position="161"/>
    </location>
</feature>
<dbReference type="PANTHER" id="PTHR40079:SF4">
    <property type="entry name" value="GH26 DOMAIN-CONTAINING PROTEIN-RELATED"/>
    <property type="match status" value="1"/>
</dbReference>
<evidence type="ECO:0000256" key="5">
    <source>
        <dbReference type="SAM" id="MobiDB-lite"/>
    </source>
</evidence>
<dbReference type="InterPro" id="IPR017853">
    <property type="entry name" value="GH"/>
</dbReference>
<protein>
    <submittedName>
        <fullName evidence="8">Glycoside hydrolase family 26 protein</fullName>
    </submittedName>
</protein>
<evidence type="ECO:0000256" key="2">
    <source>
        <dbReference type="ARBA" id="ARBA00022801"/>
    </source>
</evidence>
<dbReference type="InterPro" id="IPR000805">
    <property type="entry name" value="Glyco_hydro_26"/>
</dbReference>
<dbReference type="GO" id="GO:0006080">
    <property type="term" value="P:substituted mannan metabolic process"/>
    <property type="evidence" value="ECO:0007669"/>
    <property type="project" value="InterPro"/>
</dbReference>
<reference evidence="8 9" key="1">
    <citation type="journal article" date="2016" name="Mol. Biol. Evol.">
        <title>Comparative Genomics of Early-Diverging Mushroom-Forming Fungi Provides Insights into the Origins of Lignocellulose Decay Capabilities.</title>
        <authorList>
            <person name="Nagy L.G."/>
            <person name="Riley R."/>
            <person name="Tritt A."/>
            <person name="Adam C."/>
            <person name="Daum C."/>
            <person name="Floudas D."/>
            <person name="Sun H."/>
            <person name="Yadav J.S."/>
            <person name="Pangilinan J."/>
            <person name="Larsson K.H."/>
            <person name="Matsuura K."/>
            <person name="Barry K."/>
            <person name="Labutti K."/>
            <person name="Kuo R."/>
            <person name="Ohm R.A."/>
            <person name="Bhattacharya S.S."/>
            <person name="Shirouzu T."/>
            <person name="Yoshinaga Y."/>
            <person name="Martin F.M."/>
            <person name="Grigoriev I.V."/>
            <person name="Hibbett D.S."/>
        </authorList>
    </citation>
    <scope>NUCLEOTIDE SEQUENCE [LARGE SCALE GENOMIC DNA]</scope>
    <source>
        <strain evidence="8 9">TUFC12733</strain>
    </source>
</reference>
<dbReference type="Proteomes" id="UP000076738">
    <property type="component" value="Unassembled WGS sequence"/>
</dbReference>
<feature type="domain" description="GH26" evidence="7">
    <location>
        <begin position="22"/>
        <end position="394"/>
    </location>
</feature>
<keyword evidence="6" id="KW-0732">Signal</keyword>
<feature type="chain" id="PRO_5007886891" evidence="6">
    <location>
        <begin position="19"/>
        <end position="484"/>
    </location>
</feature>
<keyword evidence="2 4" id="KW-0378">Hydrolase</keyword>
<sequence length="484" mass="52214">MPSLLPLVLLALLSTALAQNTRSASRTSTSTNPTSTAPVPAAATAVNEPADGSIYFGLWVDTSVTSGDSPLNANARLGRNISWFQFSQNIPVDEYNDVTGVGGIINGTKVTETNTDAGIYVTVYPLQGLGGFTQQDMAALGVQLQSYVTAGHAVFLRFAPEMNGNWFPYATQPTMFVATWKTLYTTIKQSCPTCGMVWSPNAAIGYPYGIALDTVALAADQAALDTNGDGQLDLNDDAYSPYYPGDDYVDWNGVSYYYKGNYPNDYNVIQPPGFFEGSMTGVLPEVDEIGQTQTQYTPFYNNYCMANPCMLSESGASWKVNQTGIPSWLTVSPTQEQVEGAWWRDGITNATFLSMYPRLKMIMNFEWEKVESDGNVPTLRDFRLTNATDVLAAFVADFEAVAQRYVWANYVPPPPSGSGGGGGAQIPVPQPQVSVHRATPYRATVPTSLSLFFSSAQGWAELRPYALGLTALVAGVLAGVSLVL</sequence>
<dbReference type="GO" id="GO:0016985">
    <property type="term" value="F:mannan endo-1,4-beta-mannosidase activity"/>
    <property type="evidence" value="ECO:0007669"/>
    <property type="project" value="InterPro"/>
</dbReference>
<dbReference type="OrthoDB" id="428177at2759"/>
<feature type="active site" description="Nucleophile" evidence="4">
    <location>
        <position position="313"/>
    </location>
</feature>
<evidence type="ECO:0000256" key="6">
    <source>
        <dbReference type="SAM" id="SignalP"/>
    </source>
</evidence>
<evidence type="ECO:0000313" key="8">
    <source>
        <dbReference type="EMBL" id="KZO90503.1"/>
    </source>
</evidence>
<feature type="region of interest" description="Disordered" evidence="5">
    <location>
        <begin position="21"/>
        <end position="41"/>
    </location>
</feature>
<dbReference type="InterPro" id="IPR022790">
    <property type="entry name" value="GH26_dom"/>
</dbReference>
<feature type="signal peptide" evidence="6">
    <location>
        <begin position="1"/>
        <end position="18"/>
    </location>
</feature>
<proteinExistence type="inferred from homology"/>